<dbReference type="Gramene" id="ABO94759">
    <property type="protein sequence ID" value="ABO94759"/>
    <property type="gene ID" value="OSTLU_30196"/>
</dbReference>
<organism evidence="1 2">
    <name type="scientific">Ostreococcus lucimarinus (strain CCE9901)</name>
    <dbReference type="NCBI Taxonomy" id="436017"/>
    <lineage>
        <taxon>Eukaryota</taxon>
        <taxon>Viridiplantae</taxon>
        <taxon>Chlorophyta</taxon>
        <taxon>Mamiellophyceae</taxon>
        <taxon>Mamiellales</taxon>
        <taxon>Bathycoccaceae</taxon>
        <taxon>Ostreococcus</taxon>
    </lineage>
</organism>
<gene>
    <name evidence="1" type="ORF">OSTLU_30196</name>
</gene>
<dbReference type="GeneID" id="5000471"/>
<sequence>MRRHQGCKKNKGNRVFCFEHTCGSVFNSAFVLSIHAAVQTPNVTYIQMFSSIHSFESNPLTTRARPHLFSARTAGFEPAQAEPI</sequence>
<dbReference type="AlphaFoldDB" id="A4RSM7"/>
<proteinExistence type="predicted"/>
<dbReference type="EMBL" id="CP000582">
    <property type="protein sequence ID" value="ABO94759.1"/>
    <property type="molecule type" value="Genomic_DNA"/>
</dbReference>
<dbReference type="HOGENOM" id="CLU_2531561_0_0_1"/>
<dbReference type="KEGG" id="olu:OSTLU_30196"/>
<accession>A4RSM7</accession>
<evidence type="ECO:0000313" key="1">
    <source>
        <dbReference type="EMBL" id="ABO94759.1"/>
    </source>
</evidence>
<dbReference type="RefSeq" id="XP_001416466.1">
    <property type="nucleotide sequence ID" value="XM_001416429.1"/>
</dbReference>
<protein>
    <submittedName>
        <fullName evidence="1">Uncharacterized protein</fullName>
    </submittedName>
</protein>
<keyword evidence="2" id="KW-1185">Reference proteome</keyword>
<name>A4RSM7_OSTLU</name>
<evidence type="ECO:0000313" key="2">
    <source>
        <dbReference type="Proteomes" id="UP000001568"/>
    </source>
</evidence>
<dbReference type="Proteomes" id="UP000001568">
    <property type="component" value="Chromosome 2"/>
</dbReference>
<reference evidence="1 2" key="1">
    <citation type="journal article" date="2007" name="Proc. Natl. Acad. Sci. U.S.A.">
        <title>The tiny eukaryote Ostreococcus provides genomic insights into the paradox of plankton speciation.</title>
        <authorList>
            <person name="Palenik B."/>
            <person name="Grimwood J."/>
            <person name="Aerts A."/>
            <person name="Rouze P."/>
            <person name="Salamov A."/>
            <person name="Putnam N."/>
            <person name="Dupont C."/>
            <person name="Jorgensen R."/>
            <person name="Derelle E."/>
            <person name="Rombauts S."/>
            <person name="Zhou K."/>
            <person name="Otillar R."/>
            <person name="Merchant S.S."/>
            <person name="Podell S."/>
            <person name="Gaasterland T."/>
            <person name="Napoli C."/>
            <person name="Gendler K."/>
            <person name="Manuell A."/>
            <person name="Tai V."/>
            <person name="Vallon O."/>
            <person name="Piganeau G."/>
            <person name="Jancek S."/>
            <person name="Heijde M."/>
            <person name="Jabbari K."/>
            <person name="Bowler C."/>
            <person name="Lohr M."/>
            <person name="Robbens S."/>
            <person name="Werner G."/>
            <person name="Dubchak I."/>
            <person name="Pazour G.J."/>
            <person name="Ren Q."/>
            <person name="Paulsen I."/>
            <person name="Delwiche C."/>
            <person name="Schmutz J."/>
            <person name="Rokhsar D."/>
            <person name="Van de Peer Y."/>
            <person name="Moreau H."/>
            <person name="Grigoriev I.V."/>
        </authorList>
    </citation>
    <scope>NUCLEOTIDE SEQUENCE [LARGE SCALE GENOMIC DNA]</scope>
    <source>
        <strain evidence="1 2">CCE9901</strain>
    </source>
</reference>